<proteinExistence type="predicted"/>
<dbReference type="PROSITE" id="PS50850">
    <property type="entry name" value="MFS"/>
    <property type="match status" value="1"/>
</dbReference>
<keyword evidence="3" id="KW-1003">Cell membrane</keyword>
<sequence length="407" mass="41693">MTEEQAPGTTSAGPLRNPGFRWFFAGRLVSLAGSAMAPVALAFAVLDATHSAGSLGVVLAARSVPMLLFLLIGGVVGDRFPRRTVLLVANLGAAATQGTAAALFLTGGFHLAAIAALEFANGVLTAFTTPALRGIVPQLVEPDQRQRANSLLGSSKNLSSIVGPSLAGTLVLTAGSGWAIAIDALTYLLAAACLARLTLPGAVEVGRAGFLHELREGWTAFRALTWVCLTVLAFAATNAIYVGVWNVLGPTIADTTIGAAAWGLILSARAIGTLVATTALYRLRARSLPTGLLCFATGALPLIALALSAPVWLLVATSLIAGIGHGTMAITWETLLQQKVPNTLLSRISAYDDLVSFAAVPVGQLAVAPLAAATGQTEAMLLGGILFALIVTLPLLSPSVRHPSSTP</sequence>
<dbReference type="Proteomes" id="UP000186040">
    <property type="component" value="Unassembled WGS sequence"/>
</dbReference>
<dbReference type="SUPFAM" id="SSF103473">
    <property type="entry name" value="MFS general substrate transporter"/>
    <property type="match status" value="1"/>
</dbReference>
<dbReference type="STRING" id="1193682.BJP25_15695"/>
<dbReference type="InterPro" id="IPR010290">
    <property type="entry name" value="TM_effector"/>
</dbReference>
<accession>A0A1Q9LNV1</accession>
<evidence type="ECO:0000256" key="6">
    <source>
        <dbReference type="ARBA" id="ARBA00023136"/>
    </source>
</evidence>
<reference evidence="8 9" key="1">
    <citation type="submission" date="2016-10" db="EMBL/GenBank/DDBJ databases">
        <title>The Draft Genome Sequence of Actinokineospora bangkokensis 44EHWT reveals the biosynthetic pathway of antifungal compounds Thailandins with unusual extender unit butylmalonyl-CoA.</title>
        <authorList>
            <person name="Greule A."/>
            <person name="Intra B."/>
            <person name="Flemming S."/>
            <person name="Rommel M.G."/>
            <person name="Panbangred W."/>
            <person name="Bechthold A."/>
        </authorList>
    </citation>
    <scope>NUCLEOTIDE SEQUENCE [LARGE SCALE GENOMIC DNA]</scope>
    <source>
        <strain evidence="8 9">44EHW</strain>
    </source>
</reference>
<evidence type="ECO:0000256" key="5">
    <source>
        <dbReference type="ARBA" id="ARBA00022989"/>
    </source>
</evidence>
<evidence type="ECO:0000256" key="3">
    <source>
        <dbReference type="ARBA" id="ARBA00022475"/>
    </source>
</evidence>
<organism evidence="8 9">
    <name type="scientific">Actinokineospora bangkokensis</name>
    <dbReference type="NCBI Taxonomy" id="1193682"/>
    <lineage>
        <taxon>Bacteria</taxon>
        <taxon>Bacillati</taxon>
        <taxon>Actinomycetota</taxon>
        <taxon>Actinomycetes</taxon>
        <taxon>Pseudonocardiales</taxon>
        <taxon>Pseudonocardiaceae</taxon>
        <taxon>Actinokineospora</taxon>
    </lineage>
</organism>
<dbReference type="PRINTS" id="PR01988">
    <property type="entry name" value="EXPORTERBACE"/>
</dbReference>
<evidence type="ECO:0000256" key="1">
    <source>
        <dbReference type="ARBA" id="ARBA00004651"/>
    </source>
</evidence>
<dbReference type="Gene3D" id="1.20.1250.20">
    <property type="entry name" value="MFS general substrate transporter like domains"/>
    <property type="match status" value="1"/>
</dbReference>
<dbReference type="PANTHER" id="PTHR23513">
    <property type="entry name" value="INTEGRAL MEMBRANE EFFLUX PROTEIN-RELATED"/>
    <property type="match status" value="1"/>
</dbReference>
<gene>
    <name evidence="8" type="ORF">BJP25_15695</name>
</gene>
<dbReference type="RefSeq" id="WP_075974598.1">
    <property type="nucleotide sequence ID" value="NZ_MKQR01000009.1"/>
</dbReference>
<dbReference type="GO" id="GO:0022857">
    <property type="term" value="F:transmembrane transporter activity"/>
    <property type="evidence" value="ECO:0007669"/>
    <property type="project" value="InterPro"/>
</dbReference>
<evidence type="ECO:0000259" key="7">
    <source>
        <dbReference type="PROSITE" id="PS50850"/>
    </source>
</evidence>
<keyword evidence="4" id="KW-0812">Transmembrane</keyword>
<name>A0A1Q9LNV1_9PSEU</name>
<protein>
    <submittedName>
        <fullName evidence="8">MFS transporter</fullName>
    </submittedName>
</protein>
<dbReference type="EMBL" id="MKQR01000009">
    <property type="protein sequence ID" value="OLR93700.1"/>
    <property type="molecule type" value="Genomic_DNA"/>
</dbReference>
<dbReference type="AlphaFoldDB" id="A0A1Q9LNV1"/>
<dbReference type="InterPro" id="IPR022324">
    <property type="entry name" value="Bacilysin_exporter_BacE_put"/>
</dbReference>
<dbReference type="CDD" id="cd06173">
    <property type="entry name" value="MFS_MefA_like"/>
    <property type="match status" value="1"/>
</dbReference>
<feature type="domain" description="Major facilitator superfamily (MFS) profile" evidence="7">
    <location>
        <begin position="1"/>
        <end position="401"/>
    </location>
</feature>
<evidence type="ECO:0000256" key="4">
    <source>
        <dbReference type="ARBA" id="ARBA00022692"/>
    </source>
</evidence>
<keyword evidence="5" id="KW-1133">Transmembrane helix</keyword>
<dbReference type="PANTHER" id="PTHR23513:SF11">
    <property type="entry name" value="STAPHYLOFERRIN A TRANSPORTER"/>
    <property type="match status" value="1"/>
</dbReference>
<evidence type="ECO:0000256" key="2">
    <source>
        <dbReference type="ARBA" id="ARBA00022448"/>
    </source>
</evidence>
<keyword evidence="9" id="KW-1185">Reference proteome</keyword>
<dbReference type="Pfam" id="PF05977">
    <property type="entry name" value="MFS_3"/>
    <property type="match status" value="1"/>
</dbReference>
<dbReference type="InterPro" id="IPR036259">
    <property type="entry name" value="MFS_trans_sf"/>
</dbReference>
<dbReference type="InterPro" id="IPR020846">
    <property type="entry name" value="MFS_dom"/>
</dbReference>
<dbReference type="GO" id="GO:0005886">
    <property type="term" value="C:plasma membrane"/>
    <property type="evidence" value="ECO:0007669"/>
    <property type="project" value="UniProtKB-SubCell"/>
</dbReference>
<evidence type="ECO:0000313" key="8">
    <source>
        <dbReference type="EMBL" id="OLR93700.1"/>
    </source>
</evidence>
<comment type="subcellular location">
    <subcellularLocation>
        <location evidence="1">Cell membrane</location>
        <topology evidence="1">Multi-pass membrane protein</topology>
    </subcellularLocation>
</comment>
<keyword evidence="2" id="KW-0813">Transport</keyword>
<comment type="caution">
    <text evidence="8">The sequence shown here is derived from an EMBL/GenBank/DDBJ whole genome shotgun (WGS) entry which is preliminary data.</text>
</comment>
<keyword evidence="6" id="KW-0472">Membrane</keyword>
<dbReference type="OrthoDB" id="4528313at2"/>
<evidence type="ECO:0000313" key="9">
    <source>
        <dbReference type="Proteomes" id="UP000186040"/>
    </source>
</evidence>